<feature type="compositionally biased region" description="Basic and acidic residues" evidence="1">
    <location>
        <begin position="258"/>
        <end position="270"/>
    </location>
</feature>
<dbReference type="GO" id="GO:0003676">
    <property type="term" value="F:nucleic acid binding"/>
    <property type="evidence" value="ECO:0007669"/>
    <property type="project" value="InterPro"/>
</dbReference>
<feature type="compositionally biased region" description="Low complexity" evidence="1">
    <location>
        <begin position="107"/>
        <end position="123"/>
    </location>
</feature>
<feature type="compositionally biased region" description="Low complexity" evidence="1">
    <location>
        <begin position="271"/>
        <end position="292"/>
    </location>
</feature>
<organism evidence="2 3">
    <name type="scientific">Rhodotorula mucilaginosa</name>
    <name type="common">Yeast</name>
    <name type="synonym">Rhodotorula rubra</name>
    <dbReference type="NCBI Taxonomy" id="5537"/>
    <lineage>
        <taxon>Eukaryota</taxon>
        <taxon>Fungi</taxon>
        <taxon>Dikarya</taxon>
        <taxon>Basidiomycota</taxon>
        <taxon>Pucciniomycotina</taxon>
        <taxon>Microbotryomycetes</taxon>
        <taxon>Sporidiobolales</taxon>
        <taxon>Sporidiobolaceae</taxon>
        <taxon>Rhodotorula</taxon>
    </lineage>
</organism>
<proteinExistence type="predicted"/>
<dbReference type="EMBL" id="PUHQ01000091">
    <property type="protein sequence ID" value="KAG0656823.1"/>
    <property type="molecule type" value="Genomic_DNA"/>
</dbReference>
<dbReference type="PANTHER" id="PTHR32343:SF10">
    <property type="entry name" value="RNA-BINDING REGION RNP-1 DOMAIN-CONTAINING PROTEIN"/>
    <property type="match status" value="1"/>
</dbReference>
<accession>A0A9P6VXG1</accession>
<protein>
    <recommendedName>
        <fullName evidence="4">RRM domain-containing protein</fullName>
    </recommendedName>
</protein>
<dbReference type="AlphaFoldDB" id="A0A9P6VXG1"/>
<feature type="region of interest" description="Disordered" evidence="1">
    <location>
        <begin position="258"/>
        <end position="319"/>
    </location>
</feature>
<dbReference type="OrthoDB" id="7763451at2759"/>
<keyword evidence="3" id="KW-1185">Reference proteome</keyword>
<feature type="compositionally biased region" description="Basic and acidic residues" evidence="1">
    <location>
        <begin position="124"/>
        <end position="136"/>
    </location>
</feature>
<dbReference type="InterPro" id="IPR035979">
    <property type="entry name" value="RBD_domain_sf"/>
</dbReference>
<gene>
    <name evidence="2" type="ORF">C6P46_006927</name>
</gene>
<dbReference type="Proteomes" id="UP000777482">
    <property type="component" value="Unassembled WGS sequence"/>
</dbReference>
<evidence type="ECO:0000256" key="1">
    <source>
        <dbReference type="SAM" id="MobiDB-lite"/>
    </source>
</evidence>
<sequence>MTTTSPIASTSSSTSTTKAHVVRVSGLATTTTKDILEHFFSFCGKIAGIEGPSDGKADISFAKKRTDHDHYGDQESAAKTALLLSGGSLEGATIEVTSDDVEPPKVAQQAHAPASTAATATSSTEHEPLNQEDKPRSAIVAEILAEGYTLSDSVVQKAIEADKQYGISQRFLSFFNPLRERVGTQAAPTIQRAETKARELDEKHGLSLKAHAGWIIGEKYYFAALNSSIGQKVNSFYTTVAKEIQDIRDEAKRIAENKKSSLHAAHHDSDAIAASSVPTTGTATSTSLGTDAPLPSQGTYGEVDKNLNAPLESTAAPLK</sequence>
<evidence type="ECO:0000313" key="2">
    <source>
        <dbReference type="EMBL" id="KAG0656823.1"/>
    </source>
</evidence>
<reference evidence="2 3" key="1">
    <citation type="submission" date="2020-11" db="EMBL/GenBank/DDBJ databases">
        <title>Kefir isolates.</title>
        <authorList>
            <person name="Marcisauskas S."/>
            <person name="Kim Y."/>
            <person name="Blasche S."/>
        </authorList>
    </citation>
    <scope>NUCLEOTIDE SEQUENCE [LARGE SCALE GENOMIC DNA]</scope>
    <source>
        <strain evidence="2 3">KR</strain>
    </source>
</reference>
<comment type="caution">
    <text evidence="2">The sequence shown here is derived from an EMBL/GenBank/DDBJ whole genome shotgun (WGS) entry which is preliminary data.</text>
</comment>
<dbReference type="PANTHER" id="PTHR32343">
    <property type="entry name" value="SERINE/ARGININE-RICH SPLICING FACTOR"/>
    <property type="match status" value="1"/>
</dbReference>
<name>A0A9P6VXG1_RHOMI</name>
<dbReference type="InterPro" id="IPR012677">
    <property type="entry name" value="Nucleotide-bd_a/b_plait_sf"/>
</dbReference>
<dbReference type="SUPFAM" id="SSF54928">
    <property type="entry name" value="RNA-binding domain, RBD"/>
    <property type="match status" value="1"/>
</dbReference>
<dbReference type="Gene3D" id="3.30.70.330">
    <property type="match status" value="1"/>
</dbReference>
<evidence type="ECO:0008006" key="4">
    <source>
        <dbReference type="Google" id="ProtNLM"/>
    </source>
</evidence>
<evidence type="ECO:0000313" key="3">
    <source>
        <dbReference type="Proteomes" id="UP000777482"/>
    </source>
</evidence>
<feature type="region of interest" description="Disordered" evidence="1">
    <location>
        <begin position="100"/>
        <end position="136"/>
    </location>
</feature>